<feature type="domain" description="Protein kinase" evidence="9">
    <location>
        <begin position="1"/>
        <end position="158"/>
    </location>
</feature>
<keyword evidence="3" id="KW-0808">Transferase</keyword>
<reference evidence="11" key="1">
    <citation type="submission" date="2017-01" db="EMBL/GenBank/DDBJ databases">
        <authorList>
            <person name="Wang Y."/>
            <person name="White M."/>
            <person name="Kvist S."/>
            <person name="Moncalvo J.-M."/>
        </authorList>
    </citation>
    <scope>NUCLEOTIDE SEQUENCE [LARGE SCALE GENOMIC DNA]</scope>
    <source>
        <strain evidence="11">COL-18-3</strain>
    </source>
</reference>
<dbReference type="PROSITE" id="PS51221">
    <property type="entry name" value="TTL"/>
    <property type="match status" value="1"/>
</dbReference>
<evidence type="ECO:0000259" key="9">
    <source>
        <dbReference type="PROSITE" id="PS50011"/>
    </source>
</evidence>
<evidence type="ECO:0000256" key="8">
    <source>
        <dbReference type="SAM" id="MobiDB-lite"/>
    </source>
</evidence>
<evidence type="ECO:0000256" key="6">
    <source>
        <dbReference type="ARBA" id="ARBA00022840"/>
    </source>
</evidence>
<gene>
    <name evidence="10" type="ORF">AX774_g2099</name>
</gene>
<evidence type="ECO:0000256" key="1">
    <source>
        <dbReference type="ARBA" id="ARBA00004123"/>
    </source>
</evidence>
<comment type="subcellular location">
    <subcellularLocation>
        <location evidence="1">Nucleus</location>
    </subcellularLocation>
</comment>
<keyword evidence="10" id="KW-0436">Ligase</keyword>
<dbReference type="GO" id="GO:0005524">
    <property type="term" value="F:ATP binding"/>
    <property type="evidence" value="ECO:0007669"/>
    <property type="project" value="UniProtKB-KW"/>
</dbReference>
<comment type="caution">
    <text evidence="10">The sequence shown here is derived from an EMBL/GenBank/DDBJ whole genome shotgun (WGS) entry which is preliminary data.</text>
</comment>
<dbReference type="GO" id="GO:0005634">
    <property type="term" value="C:nucleus"/>
    <property type="evidence" value="ECO:0007669"/>
    <property type="project" value="UniProtKB-SubCell"/>
</dbReference>
<accession>A0A1R1PTZ9</accession>
<feature type="region of interest" description="Disordered" evidence="8">
    <location>
        <begin position="363"/>
        <end position="392"/>
    </location>
</feature>
<dbReference type="OrthoDB" id="202825at2759"/>
<evidence type="ECO:0000313" key="10">
    <source>
        <dbReference type="EMBL" id="OMH84383.1"/>
    </source>
</evidence>
<dbReference type="PROSITE" id="PS50011">
    <property type="entry name" value="PROTEIN_KINASE_DOM"/>
    <property type="match status" value="1"/>
</dbReference>
<dbReference type="PANTHER" id="PTHR47551">
    <property type="entry name" value="TUBULIN--TYROSINE LIGASE PBY1-RELATED"/>
    <property type="match status" value="1"/>
</dbReference>
<dbReference type="PANTHER" id="PTHR47551:SF1">
    <property type="entry name" value="TUBULIN--TYROSINE LIGASE PBY1-RELATED"/>
    <property type="match status" value="1"/>
</dbReference>
<name>A0A1R1PTZ9_ZANCU</name>
<keyword evidence="5" id="KW-0418">Kinase</keyword>
<evidence type="ECO:0000256" key="4">
    <source>
        <dbReference type="ARBA" id="ARBA00022741"/>
    </source>
</evidence>
<keyword evidence="6" id="KW-0067">ATP-binding</keyword>
<dbReference type="InterPro" id="IPR011009">
    <property type="entry name" value="Kinase-like_dom_sf"/>
</dbReference>
<evidence type="ECO:0000256" key="3">
    <source>
        <dbReference type="ARBA" id="ARBA00022679"/>
    </source>
</evidence>
<evidence type="ECO:0000256" key="2">
    <source>
        <dbReference type="ARBA" id="ARBA00022527"/>
    </source>
</evidence>
<dbReference type="Proteomes" id="UP000188320">
    <property type="component" value="Unassembled WGS sequence"/>
</dbReference>
<dbReference type="Pfam" id="PF00069">
    <property type="entry name" value="Pkinase"/>
    <property type="match status" value="1"/>
</dbReference>
<dbReference type="Gene3D" id="3.30.470.20">
    <property type="entry name" value="ATP-grasp fold, B domain"/>
    <property type="match status" value="1"/>
</dbReference>
<dbReference type="GO" id="GO:0016874">
    <property type="term" value="F:ligase activity"/>
    <property type="evidence" value="ECO:0007669"/>
    <property type="project" value="UniProtKB-KW"/>
</dbReference>
<dbReference type="AlphaFoldDB" id="A0A1R1PTZ9"/>
<keyword evidence="4" id="KW-0547">Nucleotide-binding</keyword>
<dbReference type="InterPro" id="IPR027746">
    <property type="entry name" value="TTL"/>
</dbReference>
<dbReference type="SUPFAM" id="SSF56112">
    <property type="entry name" value="Protein kinase-like (PK-like)"/>
    <property type="match status" value="1"/>
</dbReference>
<organism evidence="10 11">
    <name type="scientific">Zancudomyces culisetae</name>
    <name type="common">Gut fungus</name>
    <name type="synonym">Smittium culisetae</name>
    <dbReference type="NCBI Taxonomy" id="1213189"/>
    <lineage>
        <taxon>Eukaryota</taxon>
        <taxon>Fungi</taxon>
        <taxon>Fungi incertae sedis</taxon>
        <taxon>Zoopagomycota</taxon>
        <taxon>Kickxellomycotina</taxon>
        <taxon>Harpellomycetes</taxon>
        <taxon>Harpellales</taxon>
        <taxon>Legeriomycetaceae</taxon>
        <taxon>Zancudomyces</taxon>
    </lineage>
</organism>
<dbReference type="EMBL" id="LSSK01000205">
    <property type="protein sequence ID" value="OMH84383.1"/>
    <property type="molecule type" value="Genomic_DNA"/>
</dbReference>
<evidence type="ECO:0000256" key="5">
    <source>
        <dbReference type="ARBA" id="ARBA00022777"/>
    </source>
</evidence>
<dbReference type="InterPro" id="IPR000719">
    <property type="entry name" value="Prot_kinase_dom"/>
</dbReference>
<keyword evidence="11" id="KW-1185">Reference proteome</keyword>
<protein>
    <submittedName>
        <fullName evidence="10">Putative tubulin-tyrosine ligase</fullName>
    </submittedName>
</protein>
<keyword evidence="7" id="KW-0539">Nucleus</keyword>
<feature type="compositionally biased region" description="Acidic residues" evidence="8">
    <location>
        <begin position="366"/>
        <end position="384"/>
    </location>
</feature>
<sequence>MKPNNLLISSSGELKLADFGLARPFGDATLAMTSQTVTRWYRAPELLYGSKYYTGAVDIWAMGCIFAELMLRTPYLPGESDLDQLNTTFRALGTPTEDEWPGMTQLPDFVEMKKYPKAQLNLLFTAASPNALDLLGRMLCYNPSKRITTYEALGHPYFADLPAPTRPENLPKITKPIAETEEEKELRKRKIAEDAIKKNLVKYNIETIDDITESSNDGKTTVYWVEYEDLPFEKILESERAGDSKIISCAYCIRKGLIRKVQVANNINYYNSKHKDSSLISGTPFTWIFELDDIDYLDEVLIDNYDLKMKLEENESKEVGVVEGQSNKERFIIKPSITNKGEGIHIFDSIEGLEQILENEFSMASDSEDEECEESEEEEEEEESTTAQRQNQGGLLMAGNITSQLKEFVVQKYVDNPILLRKYGERKFHIRVYVLAMERMNVYVYREMLALFATNKYNTNDINDTHAHITNTCVQPDGVKQIENEAEGLVHRFWDLGPDAIDVEHVYRQIKDLTGDLFKAVLSQPTSFQPWENCFEVFGLDFLVDSNQRAIFLEANAYPDFKQTGSKFDYLIEGFFACVVKTLISKVSKGSGDADIENLDQVL</sequence>
<evidence type="ECO:0000313" key="11">
    <source>
        <dbReference type="Proteomes" id="UP000188320"/>
    </source>
</evidence>
<dbReference type="Pfam" id="PF03133">
    <property type="entry name" value="TTL"/>
    <property type="match status" value="1"/>
</dbReference>
<dbReference type="FunFam" id="1.10.510.10:FF:000624">
    <property type="entry name" value="Mitogen-activated protein kinase"/>
    <property type="match status" value="1"/>
</dbReference>
<keyword evidence="2" id="KW-0723">Serine/threonine-protein kinase</keyword>
<evidence type="ECO:0000256" key="7">
    <source>
        <dbReference type="ARBA" id="ARBA00023242"/>
    </source>
</evidence>
<dbReference type="SUPFAM" id="SSF56059">
    <property type="entry name" value="Glutathione synthetase ATP-binding domain-like"/>
    <property type="match status" value="1"/>
</dbReference>
<proteinExistence type="predicted"/>
<dbReference type="Gene3D" id="1.10.510.10">
    <property type="entry name" value="Transferase(Phosphotransferase) domain 1"/>
    <property type="match status" value="1"/>
</dbReference>
<dbReference type="SMART" id="SM00220">
    <property type="entry name" value="S_TKc"/>
    <property type="match status" value="1"/>
</dbReference>
<dbReference type="GO" id="GO:0004674">
    <property type="term" value="F:protein serine/threonine kinase activity"/>
    <property type="evidence" value="ECO:0007669"/>
    <property type="project" value="UniProtKB-KW"/>
</dbReference>
<dbReference type="GO" id="GO:0000932">
    <property type="term" value="C:P-body"/>
    <property type="evidence" value="ECO:0007669"/>
    <property type="project" value="TreeGrafter"/>
</dbReference>
<dbReference type="InterPro" id="IPR004344">
    <property type="entry name" value="TTL/TTLL_fam"/>
</dbReference>